<dbReference type="Proteomes" id="UP000179807">
    <property type="component" value="Unassembled WGS sequence"/>
</dbReference>
<evidence type="ECO:0000313" key="2">
    <source>
        <dbReference type="EMBL" id="OHT11852.1"/>
    </source>
</evidence>
<reference evidence="2" key="1">
    <citation type="submission" date="2016-10" db="EMBL/GenBank/DDBJ databases">
        <authorList>
            <person name="Benchimol M."/>
            <person name="Almeida L.G."/>
            <person name="Vasconcelos A.T."/>
            <person name="Perreira-Neves A."/>
            <person name="Rosa I.A."/>
            <person name="Tasca T."/>
            <person name="Bogo M.R."/>
            <person name="de Souza W."/>
        </authorList>
    </citation>
    <scope>NUCLEOTIDE SEQUENCE [LARGE SCALE GENOMIC DNA]</scope>
    <source>
        <strain evidence="2">K</strain>
    </source>
</reference>
<gene>
    <name evidence="2" type="ORF">TRFO_18532</name>
</gene>
<feature type="coiled-coil region" evidence="1">
    <location>
        <begin position="92"/>
        <end position="140"/>
    </location>
</feature>
<dbReference type="EMBL" id="MLAK01000577">
    <property type="protein sequence ID" value="OHT11852.1"/>
    <property type="molecule type" value="Genomic_DNA"/>
</dbReference>
<protein>
    <submittedName>
        <fullName evidence="2">Uncharacterized protein</fullName>
    </submittedName>
</protein>
<comment type="caution">
    <text evidence="2">The sequence shown here is derived from an EMBL/GenBank/DDBJ whole genome shotgun (WGS) entry which is preliminary data.</text>
</comment>
<proteinExistence type="predicted"/>
<name>A0A1J4KPY5_9EUKA</name>
<keyword evidence="3" id="KW-1185">Reference proteome</keyword>
<dbReference type="GeneID" id="94834946"/>
<evidence type="ECO:0000313" key="3">
    <source>
        <dbReference type="Proteomes" id="UP000179807"/>
    </source>
</evidence>
<organism evidence="2 3">
    <name type="scientific">Tritrichomonas foetus</name>
    <dbReference type="NCBI Taxonomy" id="1144522"/>
    <lineage>
        <taxon>Eukaryota</taxon>
        <taxon>Metamonada</taxon>
        <taxon>Parabasalia</taxon>
        <taxon>Tritrichomonadida</taxon>
        <taxon>Tritrichomonadidae</taxon>
        <taxon>Tritrichomonas</taxon>
    </lineage>
</organism>
<dbReference type="RefSeq" id="XP_068364988.1">
    <property type="nucleotide sequence ID" value="XM_068500242.1"/>
</dbReference>
<keyword evidence="1" id="KW-0175">Coiled coil</keyword>
<dbReference type="AlphaFoldDB" id="A0A1J4KPY5"/>
<accession>A0A1J4KPY5</accession>
<sequence>MDQLQQKIEKRIKENTDKIANESSRPVDLHLSANFSSNDEKSQIIQIETTSPLDPDIHFRVQRHTNRIHLVENDIEDVLSTNLPTYMPQKVIRQLNEQAQNNQNLIDELQKKFEDFESDLRDIKSEKLEKEEQKKKLKDNSIVPGAITHAEFTTYQEHIFNKFSEISHNISLSVLDTEKSLVDLNDQLQLIEGKINNYNESALGFGALIKMTSKQVFNAEQKLKEKSRFQLTTTQNSGMKLKQIEEQGKIKVDEMSFKVKEEINSLKKKIARISADLKNEMKEPPVNPPND</sequence>
<evidence type="ECO:0000256" key="1">
    <source>
        <dbReference type="SAM" id="Coils"/>
    </source>
</evidence>
<dbReference type="VEuPathDB" id="TrichDB:TRFO_18532"/>